<feature type="transmembrane region" description="Helical" evidence="9">
    <location>
        <begin position="155"/>
        <end position="172"/>
    </location>
</feature>
<dbReference type="STRING" id="578459.A0A194S3A4"/>
<evidence type="ECO:0000313" key="10">
    <source>
        <dbReference type="EMBL" id="KPV75072.1"/>
    </source>
</evidence>
<dbReference type="EMBL" id="KQ474079">
    <property type="protein sequence ID" value="KPV75072.1"/>
    <property type="molecule type" value="Genomic_DNA"/>
</dbReference>
<sequence>MSTTMHQRPRPAANAHTAPSRPWSPRRRFINLLVLTVVAGTTWSVYTTSAAATAFRSRLPAHTLTRLSESATKFPISLPFFADKRNVLNQWYVKRSWGWVTALFVAFNLAVLLFPTKPAAQSTSPSTPTIANGRNVPSTRTAVPSAHLLASLRRYLLASLAWFYLTQATWFGTTLGPSIAFRILRSSGAVCVPSAIGSDPLSSRAAGAGLHADGLGDPEGPPMVCTGARGEYWRGGHDVSGHAFMMVHCSLFLVELVYPLLPALFPRLFSGGARAKVQHVHPAVKAVGYAACGVIVLSVVMLAATSLFFHSPLEKATGTAFGILGWYLSGL</sequence>
<organism evidence="10 11">
    <name type="scientific">Rhodotorula graminis (strain WP1)</name>
    <dbReference type="NCBI Taxonomy" id="578459"/>
    <lineage>
        <taxon>Eukaryota</taxon>
        <taxon>Fungi</taxon>
        <taxon>Dikarya</taxon>
        <taxon>Basidiomycota</taxon>
        <taxon>Pucciniomycotina</taxon>
        <taxon>Microbotryomycetes</taxon>
        <taxon>Sporidiobolales</taxon>
        <taxon>Sporidiobolaceae</taxon>
        <taxon>Rhodotorula</taxon>
    </lineage>
</organism>
<evidence type="ECO:0000256" key="3">
    <source>
        <dbReference type="ARBA" id="ARBA00022801"/>
    </source>
</evidence>
<reference evidence="10 11" key="1">
    <citation type="journal article" date="2015" name="Front. Microbiol.">
        <title>Genome sequence of the plant growth promoting endophytic yeast Rhodotorula graminis WP1.</title>
        <authorList>
            <person name="Firrincieli A."/>
            <person name="Otillar R."/>
            <person name="Salamov A."/>
            <person name="Schmutz J."/>
            <person name="Khan Z."/>
            <person name="Redman R.S."/>
            <person name="Fleck N.D."/>
            <person name="Lindquist E."/>
            <person name="Grigoriev I.V."/>
            <person name="Doty S.L."/>
        </authorList>
    </citation>
    <scope>NUCLEOTIDE SEQUENCE [LARGE SCALE GENOMIC DNA]</scope>
    <source>
        <strain evidence="10 11">WP1</strain>
    </source>
</reference>
<keyword evidence="3" id="KW-0378">Hydrolase</keyword>
<dbReference type="GO" id="GO:0008654">
    <property type="term" value="P:phospholipid biosynthetic process"/>
    <property type="evidence" value="ECO:0007669"/>
    <property type="project" value="TreeGrafter"/>
</dbReference>
<evidence type="ECO:0000313" key="11">
    <source>
        <dbReference type="Proteomes" id="UP000053890"/>
    </source>
</evidence>
<keyword evidence="11" id="KW-1185">Reference proteome</keyword>
<dbReference type="InterPro" id="IPR019388">
    <property type="entry name" value="FIT"/>
</dbReference>
<dbReference type="GO" id="GO:0010945">
    <property type="term" value="F:coenzyme A diphosphatase activity"/>
    <property type="evidence" value="ECO:0007669"/>
    <property type="project" value="InterPro"/>
</dbReference>
<feature type="transmembrane region" description="Helical" evidence="9">
    <location>
        <begin position="286"/>
        <end position="309"/>
    </location>
</feature>
<dbReference type="Proteomes" id="UP000053890">
    <property type="component" value="Unassembled WGS sequence"/>
</dbReference>
<evidence type="ECO:0000256" key="4">
    <source>
        <dbReference type="ARBA" id="ARBA00022824"/>
    </source>
</evidence>
<comment type="subcellular location">
    <subcellularLocation>
        <location evidence="1">Endoplasmic reticulum membrane</location>
        <topology evidence="1">Multi-pass membrane protein</topology>
    </subcellularLocation>
</comment>
<proteinExistence type="predicted"/>
<feature type="transmembrane region" description="Helical" evidence="9">
    <location>
        <begin position="243"/>
        <end position="265"/>
    </location>
</feature>
<dbReference type="PANTHER" id="PTHR23129">
    <property type="entry name" value="ACYL-COENZYME A DIPHOSPHATASE FITM2"/>
    <property type="match status" value="1"/>
</dbReference>
<dbReference type="RefSeq" id="XP_018271121.1">
    <property type="nucleotide sequence ID" value="XM_018414442.1"/>
</dbReference>
<feature type="transmembrane region" description="Helical" evidence="9">
    <location>
        <begin position="96"/>
        <end position="114"/>
    </location>
</feature>
<evidence type="ECO:0000256" key="6">
    <source>
        <dbReference type="ARBA" id="ARBA00023098"/>
    </source>
</evidence>
<dbReference type="OMA" id="CERIHAS"/>
<evidence type="ECO:0000256" key="9">
    <source>
        <dbReference type="SAM" id="Phobius"/>
    </source>
</evidence>
<evidence type="ECO:0000256" key="1">
    <source>
        <dbReference type="ARBA" id="ARBA00004477"/>
    </source>
</evidence>
<dbReference type="GeneID" id="28974890"/>
<dbReference type="OrthoDB" id="5579088at2759"/>
<dbReference type="GO" id="GO:0005789">
    <property type="term" value="C:endoplasmic reticulum membrane"/>
    <property type="evidence" value="ECO:0007669"/>
    <property type="project" value="UniProtKB-SubCell"/>
</dbReference>
<gene>
    <name evidence="10" type="ORF">RHOBADRAFT_44588</name>
</gene>
<evidence type="ECO:0000256" key="5">
    <source>
        <dbReference type="ARBA" id="ARBA00022989"/>
    </source>
</evidence>
<evidence type="ECO:0000256" key="2">
    <source>
        <dbReference type="ARBA" id="ARBA00022692"/>
    </source>
</evidence>
<name>A0A194S3A4_RHOGW</name>
<keyword evidence="7 9" id="KW-0472">Membrane</keyword>
<accession>A0A194S3A4</accession>
<keyword evidence="2 9" id="KW-0812">Transmembrane</keyword>
<evidence type="ECO:0000256" key="8">
    <source>
        <dbReference type="SAM" id="MobiDB-lite"/>
    </source>
</evidence>
<dbReference type="AlphaFoldDB" id="A0A194S3A4"/>
<dbReference type="GO" id="GO:0019915">
    <property type="term" value="P:lipid storage"/>
    <property type="evidence" value="ECO:0007669"/>
    <property type="project" value="InterPro"/>
</dbReference>
<protein>
    <submittedName>
        <fullName evidence="10">Uncharacterized protein</fullName>
    </submittedName>
</protein>
<keyword evidence="4" id="KW-0256">Endoplasmic reticulum</keyword>
<feature type="region of interest" description="Disordered" evidence="8">
    <location>
        <begin position="1"/>
        <end position="22"/>
    </location>
</feature>
<keyword evidence="6" id="KW-0443">Lipid metabolism</keyword>
<dbReference type="Pfam" id="PF10261">
    <property type="entry name" value="FIT"/>
    <property type="match status" value="1"/>
</dbReference>
<keyword evidence="5 9" id="KW-1133">Transmembrane helix</keyword>
<dbReference type="PANTHER" id="PTHR23129:SF0">
    <property type="entry name" value="ACYL-COENZYME A DIPHOSPHATASE FITM2"/>
    <property type="match status" value="1"/>
</dbReference>
<dbReference type="GO" id="GO:0034389">
    <property type="term" value="P:lipid droplet organization"/>
    <property type="evidence" value="ECO:0007669"/>
    <property type="project" value="TreeGrafter"/>
</dbReference>
<feature type="transmembrane region" description="Helical" evidence="9">
    <location>
        <begin position="29"/>
        <end position="46"/>
    </location>
</feature>
<evidence type="ECO:0000256" key="7">
    <source>
        <dbReference type="ARBA" id="ARBA00023136"/>
    </source>
</evidence>